<evidence type="ECO:0000313" key="2">
    <source>
        <dbReference type="Proteomes" id="UP000276133"/>
    </source>
</evidence>
<dbReference type="Proteomes" id="UP000276133">
    <property type="component" value="Unassembled WGS sequence"/>
</dbReference>
<comment type="caution">
    <text evidence="1">The sequence shown here is derived from an EMBL/GenBank/DDBJ whole genome shotgun (WGS) entry which is preliminary data.</text>
</comment>
<sequence length="101" mass="11670">MVQILKFKKHISSLKIKKLDGFIELTTNLLLKVILGNLKKVFIFLRIQKDRFSQENCFNLIKIIGEAPDSNLTQRLLHLVDDLHPVEIGLKALNLTFICKQ</sequence>
<organism evidence="1 2">
    <name type="scientific">Brachionus plicatilis</name>
    <name type="common">Marine rotifer</name>
    <name type="synonym">Brachionus muelleri</name>
    <dbReference type="NCBI Taxonomy" id="10195"/>
    <lineage>
        <taxon>Eukaryota</taxon>
        <taxon>Metazoa</taxon>
        <taxon>Spiralia</taxon>
        <taxon>Gnathifera</taxon>
        <taxon>Rotifera</taxon>
        <taxon>Eurotatoria</taxon>
        <taxon>Monogononta</taxon>
        <taxon>Pseudotrocha</taxon>
        <taxon>Ploima</taxon>
        <taxon>Brachionidae</taxon>
        <taxon>Brachionus</taxon>
    </lineage>
</organism>
<keyword evidence="2" id="KW-1185">Reference proteome</keyword>
<accession>A0A3M7QU66</accession>
<evidence type="ECO:0000313" key="1">
    <source>
        <dbReference type="EMBL" id="RNA14882.1"/>
    </source>
</evidence>
<proteinExistence type="predicted"/>
<protein>
    <submittedName>
        <fullName evidence="1">Uncharacterized protein</fullName>
    </submittedName>
</protein>
<gene>
    <name evidence="1" type="ORF">BpHYR1_052569</name>
</gene>
<reference evidence="1 2" key="1">
    <citation type="journal article" date="2018" name="Sci. Rep.">
        <title>Genomic signatures of local adaptation to the degree of environmental predictability in rotifers.</title>
        <authorList>
            <person name="Franch-Gras L."/>
            <person name="Hahn C."/>
            <person name="Garcia-Roger E.M."/>
            <person name="Carmona M.J."/>
            <person name="Serra M."/>
            <person name="Gomez A."/>
        </authorList>
    </citation>
    <scope>NUCLEOTIDE SEQUENCE [LARGE SCALE GENOMIC DNA]</scope>
    <source>
        <strain evidence="1">HYR1</strain>
    </source>
</reference>
<name>A0A3M7QU66_BRAPC</name>
<dbReference type="AlphaFoldDB" id="A0A3M7QU66"/>
<dbReference type="EMBL" id="REGN01005095">
    <property type="protein sequence ID" value="RNA14882.1"/>
    <property type="molecule type" value="Genomic_DNA"/>
</dbReference>